<dbReference type="InterPro" id="IPR011993">
    <property type="entry name" value="PH-like_dom_sf"/>
</dbReference>
<dbReference type="AlphaFoldDB" id="A0A1V9ZN51"/>
<sequence length="419" mass="47606">MRGTLLEWKHNAWHARLFEIDENVLVRTLTYYDVHNKAQGHIVLTGMDAWIRVQESEKQPHSFVLKTKQTCVWLAATSDAMMWKWIDFLVLHHCASLDELDRKSLIARESMFSMSEASESLVEHRESTLDRNQVRRIASQNDLYQIGIEIEHQMIENIGMTKLALPTDTALSQCHVFVSDHWQNVSKIVLLIGNSNSRIPPGIWSRHECNSLGIERGSMLPYISNAIDNGYGVMVLDMGTHFNTFINGSTPVKVPVVKGSSTPEEHIHFVWTQLLPSTRAHDIVAIAYGLGGVSLNDFLLSYPKAIADDAPYVLKSIAFLQSFHNGAEGSMGRFLRTRSMKWDCHPSIPFNQPMATPVPFKYQNQNEESVDSWCLSVGPDEDNLFSNVMENVFDFLDFCIDVDDQLNICTDRWISLNCT</sequence>
<dbReference type="OrthoDB" id="421951at2759"/>
<protein>
    <recommendedName>
        <fullName evidence="1">PH domain-containing protein</fullName>
    </recommendedName>
</protein>
<dbReference type="PANTHER" id="PTHR21357:SF4">
    <property type="entry name" value="FAM172 FAMILY PROTEIN HOMOLOG CG10038"/>
    <property type="match status" value="1"/>
</dbReference>
<dbReference type="InterPro" id="IPR048263">
    <property type="entry name" value="Arb2"/>
</dbReference>
<dbReference type="GO" id="GO:0005634">
    <property type="term" value="C:nucleus"/>
    <property type="evidence" value="ECO:0007669"/>
    <property type="project" value="TreeGrafter"/>
</dbReference>
<dbReference type="Proteomes" id="UP000243217">
    <property type="component" value="Unassembled WGS sequence"/>
</dbReference>
<feature type="domain" description="PH" evidence="1">
    <location>
        <begin position="1"/>
        <end position="94"/>
    </location>
</feature>
<dbReference type="Pfam" id="PF22749">
    <property type="entry name" value="Arb2"/>
    <property type="match status" value="1"/>
</dbReference>
<dbReference type="InterPro" id="IPR001849">
    <property type="entry name" value="PH_domain"/>
</dbReference>
<reference evidence="2 3" key="1">
    <citation type="journal article" date="2014" name="Genome Biol. Evol.">
        <title>The secreted proteins of Achlya hypogyna and Thraustotheca clavata identify the ancestral oomycete secretome and reveal gene acquisitions by horizontal gene transfer.</title>
        <authorList>
            <person name="Misner I."/>
            <person name="Blouin N."/>
            <person name="Leonard G."/>
            <person name="Richards T.A."/>
            <person name="Lane C.E."/>
        </authorList>
    </citation>
    <scope>NUCLEOTIDE SEQUENCE [LARGE SCALE GENOMIC DNA]</scope>
    <source>
        <strain evidence="2 3">ATCC 34112</strain>
    </source>
</reference>
<dbReference type="Pfam" id="PF00169">
    <property type="entry name" value="PH"/>
    <property type="match status" value="1"/>
</dbReference>
<dbReference type="SUPFAM" id="SSF50729">
    <property type="entry name" value="PH domain-like"/>
    <property type="match status" value="1"/>
</dbReference>
<evidence type="ECO:0000313" key="2">
    <source>
        <dbReference type="EMBL" id="OQR99406.1"/>
    </source>
</evidence>
<dbReference type="Gene3D" id="2.30.29.30">
    <property type="entry name" value="Pleckstrin-homology domain (PH domain)/Phosphotyrosine-binding domain (PTB)"/>
    <property type="match status" value="1"/>
</dbReference>
<accession>A0A1V9ZN51</accession>
<evidence type="ECO:0000259" key="1">
    <source>
        <dbReference type="PROSITE" id="PS50003"/>
    </source>
</evidence>
<dbReference type="STRING" id="74557.A0A1V9ZN51"/>
<proteinExistence type="predicted"/>
<dbReference type="InterPro" id="IPR053858">
    <property type="entry name" value="Arb2_dom"/>
</dbReference>
<dbReference type="GO" id="GO:0035197">
    <property type="term" value="F:siRNA binding"/>
    <property type="evidence" value="ECO:0007669"/>
    <property type="project" value="TreeGrafter"/>
</dbReference>
<dbReference type="PANTHER" id="PTHR21357">
    <property type="entry name" value="FAM172 FAMILY PROTEIN HOMOLOG CG10038"/>
    <property type="match status" value="1"/>
</dbReference>
<organism evidence="2 3">
    <name type="scientific">Thraustotheca clavata</name>
    <dbReference type="NCBI Taxonomy" id="74557"/>
    <lineage>
        <taxon>Eukaryota</taxon>
        <taxon>Sar</taxon>
        <taxon>Stramenopiles</taxon>
        <taxon>Oomycota</taxon>
        <taxon>Saprolegniomycetes</taxon>
        <taxon>Saprolegniales</taxon>
        <taxon>Achlyaceae</taxon>
        <taxon>Thraustotheca</taxon>
    </lineage>
</organism>
<keyword evidence="3" id="KW-1185">Reference proteome</keyword>
<evidence type="ECO:0000313" key="3">
    <source>
        <dbReference type="Proteomes" id="UP000243217"/>
    </source>
</evidence>
<dbReference type="PROSITE" id="PS50003">
    <property type="entry name" value="PH_DOMAIN"/>
    <property type="match status" value="1"/>
</dbReference>
<comment type="caution">
    <text evidence="2">The sequence shown here is derived from an EMBL/GenBank/DDBJ whole genome shotgun (WGS) entry which is preliminary data.</text>
</comment>
<dbReference type="EMBL" id="JNBS01001813">
    <property type="protein sequence ID" value="OQR99406.1"/>
    <property type="molecule type" value="Genomic_DNA"/>
</dbReference>
<name>A0A1V9ZN51_9STRA</name>
<dbReference type="GO" id="GO:0031048">
    <property type="term" value="P:regulatory ncRNA-mediated heterochromatin formation"/>
    <property type="evidence" value="ECO:0007669"/>
    <property type="project" value="TreeGrafter"/>
</dbReference>
<gene>
    <name evidence="2" type="ORF">THRCLA_06535</name>
</gene>